<comment type="caution">
    <text evidence="1">The sequence shown here is derived from an EMBL/GenBank/DDBJ whole genome shotgun (WGS) entry which is preliminary data.</text>
</comment>
<dbReference type="Proteomes" id="UP000314294">
    <property type="component" value="Unassembled WGS sequence"/>
</dbReference>
<name>A0A4Z2H8F8_9TELE</name>
<evidence type="ECO:0000313" key="2">
    <source>
        <dbReference type="Proteomes" id="UP000314294"/>
    </source>
</evidence>
<keyword evidence="2" id="KW-1185">Reference proteome</keyword>
<accession>A0A4Z2H8F8</accession>
<evidence type="ECO:0000313" key="1">
    <source>
        <dbReference type="EMBL" id="TNN61535.1"/>
    </source>
</evidence>
<organism evidence="1 2">
    <name type="scientific">Liparis tanakae</name>
    <name type="common">Tanaka's snailfish</name>
    <dbReference type="NCBI Taxonomy" id="230148"/>
    <lineage>
        <taxon>Eukaryota</taxon>
        <taxon>Metazoa</taxon>
        <taxon>Chordata</taxon>
        <taxon>Craniata</taxon>
        <taxon>Vertebrata</taxon>
        <taxon>Euteleostomi</taxon>
        <taxon>Actinopterygii</taxon>
        <taxon>Neopterygii</taxon>
        <taxon>Teleostei</taxon>
        <taxon>Neoteleostei</taxon>
        <taxon>Acanthomorphata</taxon>
        <taxon>Eupercaria</taxon>
        <taxon>Perciformes</taxon>
        <taxon>Cottioidei</taxon>
        <taxon>Cottales</taxon>
        <taxon>Liparidae</taxon>
        <taxon>Liparis</taxon>
    </lineage>
</organism>
<proteinExistence type="predicted"/>
<reference evidence="1 2" key="1">
    <citation type="submission" date="2019-03" db="EMBL/GenBank/DDBJ databases">
        <title>First draft genome of Liparis tanakae, snailfish: a comprehensive survey of snailfish specific genes.</title>
        <authorList>
            <person name="Kim W."/>
            <person name="Song I."/>
            <person name="Jeong J.-H."/>
            <person name="Kim D."/>
            <person name="Kim S."/>
            <person name="Ryu S."/>
            <person name="Song J.Y."/>
            <person name="Lee S.K."/>
        </authorList>
    </citation>
    <scope>NUCLEOTIDE SEQUENCE [LARGE SCALE GENOMIC DNA]</scope>
    <source>
        <tissue evidence="1">Muscle</tissue>
    </source>
</reference>
<protein>
    <submittedName>
        <fullName evidence="1">Uncharacterized protein</fullName>
    </submittedName>
</protein>
<dbReference type="AlphaFoldDB" id="A0A4Z2H8F8"/>
<sequence>MTTSEIRTFLSHPSLSVHERSSHRGDSPEPDVFNLQVCGGRNGLRGAQREGRLFWSTFEGSPEVCVHIEAYLGLWLLIAPSLRSFAASHAFLLSDPPPSLRPTSTGTGTLVFTGRLLLSGVSPPHRSVGVRDETWSLALGLFRDICNPEPSAWSSPSLVVVLRLRLRRMLL</sequence>
<dbReference type="EMBL" id="SRLO01000314">
    <property type="protein sequence ID" value="TNN61535.1"/>
    <property type="molecule type" value="Genomic_DNA"/>
</dbReference>
<gene>
    <name evidence="1" type="ORF">EYF80_028280</name>
</gene>